<dbReference type="InParanoid" id="A0A165RRF1"/>
<organism evidence="2 3">
    <name type="scientific">Neolentinus lepideus HHB14362 ss-1</name>
    <dbReference type="NCBI Taxonomy" id="1314782"/>
    <lineage>
        <taxon>Eukaryota</taxon>
        <taxon>Fungi</taxon>
        <taxon>Dikarya</taxon>
        <taxon>Basidiomycota</taxon>
        <taxon>Agaricomycotina</taxon>
        <taxon>Agaricomycetes</taxon>
        <taxon>Gloeophyllales</taxon>
        <taxon>Gloeophyllaceae</taxon>
        <taxon>Neolentinus</taxon>
    </lineage>
</organism>
<dbReference type="InterPro" id="IPR013762">
    <property type="entry name" value="Integrase-like_cat_sf"/>
</dbReference>
<dbReference type="PANTHER" id="PTHR34605:SF3">
    <property type="entry name" value="P CELL-TYPE AGGLUTINATION PROTEIN MAP4-LIKE-RELATED"/>
    <property type="match status" value="1"/>
</dbReference>
<keyword evidence="3" id="KW-1185">Reference proteome</keyword>
<dbReference type="SUPFAM" id="SSF56349">
    <property type="entry name" value="DNA breaking-rejoining enzymes"/>
    <property type="match status" value="1"/>
</dbReference>
<reference evidence="2 3" key="1">
    <citation type="journal article" date="2016" name="Mol. Biol. Evol.">
        <title>Comparative Genomics of Early-Diverging Mushroom-Forming Fungi Provides Insights into the Origins of Lignocellulose Decay Capabilities.</title>
        <authorList>
            <person name="Nagy L.G."/>
            <person name="Riley R."/>
            <person name="Tritt A."/>
            <person name="Adam C."/>
            <person name="Daum C."/>
            <person name="Floudas D."/>
            <person name="Sun H."/>
            <person name="Yadav J.S."/>
            <person name="Pangilinan J."/>
            <person name="Larsson K.H."/>
            <person name="Matsuura K."/>
            <person name="Barry K."/>
            <person name="Labutti K."/>
            <person name="Kuo R."/>
            <person name="Ohm R.A."/>
            <person name="Bhattacharya S.S."/>
            <person name="Shirouzu T."/>
            <person name="Yoshinaga Y."/>
            <person name="Martin F.M."/>
            <person name="Grigoriev I.V."/>
            <person name="Hibbett D.S."/>
        </authorList>
    </citation>
    <scope>NUCLEOTIDE SEQUENCE [LARGE SCALE GENOMIC DNA]</scope>
    <source>
        <strain evidence="2 3">HHB14362 ss-1</strain>
    </source>
</reference>
<dbReference type="AlphaFoldDB" id="A0A165RRF1"/>
<dbReference type="InterPro" id="IPR052925">
    <property type="entry name" value="Phage_Integrase-like_Recomb"/>
</dbReference>
<proteinExistence type="predicted"/>
<dbReference type="PANTHER" id="PTHR34605">
    <property type="entry name" value="PHAGE_INTEGRASE DOMAIN-CONTAINING PROTEIN"/>
    <property type="match status" value="1"/>
</dbReference>
<gene>
    <name evidence="2" type="ORF">NEOLEDRAFT_1067751</name>
</gene>
<evidence type="ECO:0008006" key="4">
    <source>
        <dbReference type="Google" id="ProtNLM"/>
    </source>
</evidence>
<dbReference type="GO" id="GO:0015074">
    <property type="term" value="P:DNA integration"/>
    <property type="evidence" value="ECO:0007669"/>
    <property type="project" value="InterPro"/>
</dbReference>
<keyword evidence="1" id="KW-0233">DNA recombination</keyword>
<dbReference type="InterPro" id="IPR011010">
    <property type="entry name" value="DNA_brk_join_enz"/>
</dbReference>
<accession>A0A165RRF1</accession>
<protein>
    <recommendedName>
        <fullName evidence="4">DNA breaking-rejoining enzyme</fullName>
    </recommendedName>
</protein>
<dbReference type="Proteomes" id="UP000076761">
    <property type="component" value="Unassembled WGS sequence"/>
</dbReference>
<sequence>MPAPDYLLAMFAAWRAGSVSGGTIAAWLSAVRAWHDINGARWEGDSRIVSLVKMSASKITPSTSRRAKRPPVTVEHLIALERYLDLSSGRDCAVLAVASIAFWACCRLGELIIPSRNAFDPRRHVSRSASIRHVDHWNGLRSAHFDIPFGKVEREAGARISLTGRDDLCPAPLFAYVSGHGWAPLTKAVFLSRCGEIWKPLKLAQVSGHSFRIGGATELLLAGVPPETVAAQGRWKSLAFLLYWRKLEELLPLMISKSYDKKRVSDLCVEFELYRIRNGLPASIPSSVL</sequence>
<evidence type="ECO:0000256" key="1">
    <source>
        <dbReference type="ARBA" id="ARBA00023172"/>
    </source>
</evidence>
<evidence type="ECO:0000313" key="2">
    <source>
        <dbReference type="EMBL" id="KZT24168.1"/>
    </source>
</evidence>
<dbReference type="STRING" id="1314782.A0A165RRF1"/>
<dbReference type="GO" id="GO:0003677">
    <property type="term" value="F:DNA binding"/>
    <property type="evidence" value="ECO:0007669"/>
    <property type="project" value="InterPro"/>
</dbReference>
<dbReference type="Gene3D" id="1.10.443.10">
    <property type="entry name" value="Intergrase catalytic core"/>
    <property type="match status" value="1"/>
</dbReference>
<name>A0A165RRF1_9AGAM</name>
<dbReference type="GO" id="GO:0006310">
    <property type="term" value="P:DNA recombination"/>
    <property type="evidence" value="ECO:0007669"/>
    <property type="project" value="UniProtKB-KW"/>
</dbReference>
<dbReference type="OrthoDB" id="3263117at2759"/>
<dbReference type="EMBL" id="KV425579">
    <property type="protein sequence ID" value="KZT24168.1"/>
    <property type="molecule type" value="Genomic_DNA"/>
</dbReference>
<evidence type="ECO:0000313" key="3">
    <source>
        <dbReference type="Proteomes" id="UP000076761"/>
    </source>
</evidence>